<sequence length="217" mass="22790">MLTPEIIEGFRSVAIASVADAIDKVAGRRGYLHHKVKNQINQKRMVGPAVTTLHAPTHEFLPPSKALDLIEDSAPGSVIVIGCAGADDDVAFWGGIMTAGAFAMGHAGALLGAGVRDIQEIQRDYDLPVFAPHVSPGTSLGRTATIAANIPVTVGGIVIHPGDLVVGDVDGVCIIRPEHAAAVLQMAREIDAREAEQARLIVETKSLKQGLAKYGRI</sequence>
<name>A0ABX1E2Y4_9PROT</name>
<evidence type="ECO:0000256" key="1">
    <source>
        <dbReference type="ARBA" id="ARBA00001968"/>
    </source>
</evidence>
<dbReference type="EMBL" id="JAAVNE010000016">
    <property type="protein sequence ID" value="NKC31532.1"/>
    <property type="molecule type" value="Genomic_DNA"/>
</dbReference>
<keyword evidence="6" id="KW-1185">Reference proteome</keyword>
<evidence type="ECO:0000313" key="5">
    <source>
        <dbReference type="EMBL" id="NKC31532.1"/>
    </source>
</evidence>
<organism evidence="5 6">
    <name type="scientific">Falsiroseomonas selenitidurans</name>
    <dbReference type="NCBI Taxonomy" id="2716335"/>
    <lineage>
        <taxon>Bacteria</taxon>
        <taxon>Pseudomonadati</taxon>
        <taxon>Pseudomonadota</taxon>
        <taxon>Alphaproteobacteria</taxon>
        <taxon>Acetobacterales</taxon>
        <taxon>Roseomonadaceae</taxon>
        <taxon>Falsiroseomonas</taxon>
    </lineage>
</organism>
<evidence type="ECO:0000313" key="6">
    <source>
        <dbReference type="Proteomes" id="UP000787635"/>
    </source>
</evidence>
<dbReference type="PANTHER" id="PTHR33254:SF4">
    <property type="entry name" value="4-HYDROXY-4-METHYL-2-OXOGLUTARATE ALDOLASE 3-RELATED"/>
    <property type="match status" value="1"/>
</dbReference>
<evidence type="ECO:0000256" key="3">
    <source>
        <dbReference type="ARBA" id="ARBA00029596"/>
    </source>
</evidence>
<dbReference type="RefSeq" id="WP_168030629.1">
    <property type="nucleotide sequence ID" value="NZ_JAAVNE010000016.1"/>
</dbReference>
<dbReference type="CDD" id="cd16841">
    <property type="entry name" value="RraA_family"/>
    <property type="match status" value="1"/>
</dbReference>
<protein>
    <recommendedName>
        <fullName evidence="2">Putative 4-hydroxy-4-methyl-2-oxoglutarate aldolase</fullName>
    </recommendedName>
    <alternativeName>
        <fullName evidence="3">Regulator of ribonuclease activity homolog</fullName>
    </alternativeName>
    <alternativeName>
        <fullName evidence="4">RraA-like protein</fullName>
    </alternativeName>
</protein>
<reference evidence="5 6" key="1">
    <citation type="submission" date="2020-03" db="EMBL/GenBank/DDBJ databases">
        <title>Roseomonas selenitidurans sp. nov. isolated from urban soil.</title>
        <authorList>
            <person name="Liu H."/>
        </authorList>
    </citation>
    <scope>NUCLEOTIDE SEQUENCE [LARGE SCALE GENOMIC DNA]</scope>
    <source>
        <strain evidence="5 6">BU-1</strain>
    </source>
</reference>
<dbReference type="InterPro" id="IPR005493">
    <property type="entry name" value="RraA/RraA-like"/>
</dbReference>
<dbReference type="PANTHER" id="PTHR33254">
    <property type="entry name" value="4-HYDROXY-4-METHYL-2-OXOGLUTARATE ALDOLASE 3-RELATED"/>
    <property type="match status" value="1"/>
</dbReference>
<dbReference type="Pfam" id="PF03737">
    <property type="entry name" value="RraA-like"/>
    <property type="match status" value="1"/>
</dbReference>
<dbReference type="Gene3D" id="3.50.30.40">
    <property type="entry name" value="Ribonuclease E inhibitor RraA/RraA-like"/>
    <property type="match status" value="1"/>
</dbReference>
<dbReference type="InterPro" id="IPR036704">
    <property type="entry name" value="RraA/RraA-like_sf"/>
</dbReference>
<evidence type="ECO:0000256" key="2">
    <source>
        <dbReference type="ARBA" id="ARBA00016549"/>
    </source>
</evidence>
<dbReference type="Proteomes" id="UP000787635">
    <property type="component" value="Unassembled WGS sequence"/>
</dbReference>
<comment type="caution">
    <text evidence="5">The sequence shown here is derived from an EMBL/GenBank/DDBJ whole genome shotgun (WGS) entry which is preliminary data.</text>
</comment>
<comment type="cofactor">
    <cofactor evidence="1">
        <name>a divalent metal cation</name>
        <dbReference type="ChEBI" id="CHEBI:60240"/>
    </cofactor>
</comment>
<evidence type="ECO:0000256" key="4">
    <source>
        <dbReference type="ARBA" id="ARBA00030169"/>
    </source>
</evidence>
<dbReference type="SUPFAM" id="SSF89562">
    <property type="entry name" value="RraA-like"/>
    <property type="match status" value="1"/>
</dbReference>
<accession>A0ABX1E2Y4</accession>
<gene>
    <name evidence="5" type="ORF">HEQ75_11740</name>
</gene>
<proteinExistence type="predicted"/>